<keyword evidence="3 6" id="KW-0812">Transmembrane</keyword>
<protein>
    <submittedName>
        <fullName evidence="7">LysE family translocator</fullName>
    </submittedName>
</protein>
<evidence type="ECO:0000313" key="8">
    <source>
        <dbReference type="Proteomes" id="UP000509302"/>
    </source>
</evidence>
<dbReference type="KEGG" id="cagg:HYG79_13310"/>
<evidence type="ECO:0000256" key="4">
    <source>
        <dbReference type="ARBA" id="ARBA00022989"/>
    </source>
</evidence>
<evidence type="ECO:0000313" key="7">
    <source>
        <dbReference type="EMBL" id="QLG46281.1"/>
    </source>
</evidence>
<evidence type="ECO:0000256" key="2">
    <source>
        <dbReference type="ARBA" id="ARBA00022475"/>
    </source>
</evidence>
<organism evidence="7 8">
    <name type="scientific">Costertonia aggregata</name>
    <dbReference type="NCBI Taxonomy" id="343403"/>
    <lineage>
        <taxon>Bacteria</taxon>
        <taxon>Pseudomonadati</taxon>
        <taxon>Bacteroidota</taxon>
        <taxon>Flavobacteriia</taxon>
        <taxon>Flavobacteriales</taxon>
        <taxon>Flavobacteriaceae</taxon>
        <taxon>Costertonia</taxon>
    </lineage>
</organism>
<name>A0A7H9AS10_9FLAO</name>
<dbReference type="Proteomes" id="UP000509302">
    <property type="component" value="Chromosome"/>
</dbReference>
<keyword evidence="5 6" id="KW-0472">Membrane</keyword>
<keyword evidence="4 6" id="KW-1133">Transmembrane helix</keyword>
<feature type="transmembrane region" description="Helical" evidence="6">
    <location>
        <begin position="186"/>
        <end position="205"/>
    </location>
</feature>
<keyword evidence="2" id="KW-1003">Cell membrane</keyword>
<feature type="transmembrane region" description="Helical" evidence="6">
    <location>
        <begin position="71"/>
        <end position="92"/>
    </location>
</feature>
<evidence type="ECO:0000256" key="5">
    <source>
        <dbReference type="ARBA" id="ARBA00023136"/>
    </source>
</evidence>
<dbReference type="AlphaFoldDB" id="A0A7H9AS10"/>
<dbReference type="GO" id="GO:0005886">
    <property type="term" value="C:plasma membrane"/>
    <property type="evidence" value="ECO:0007669"/>
    <property type="project" value="UniProtKB-SubCell"/>
</dbReference>
<sequence>MNYEILLAFVIATSALAISPGPDNIYVLTQSIVNGKKYGLATVAGLISGCLVHTTLLAFGVSAIIKANAKIFFIIKILGAVYLLHLAYKIYASDASLVLGKGGVPLKSTASLFRQGFVMNVLNPKVTIFFLAFFPGFLFSDSLSTVFQFYVLGFLFMFVSAIIFSGIAVLSGTVSEFITRNNNLGIFLKWMQIVVFVGIAIYLFLSDK</sequence>
<gene>
    <name evidence="7" type="ORF">HYG79_13310</name>
</gene>
<evidence type="ECO:0000256" key="3">
    <source>
        <dbReference type="ARBA" id="ARBA00022692"/>
    </source>
</evidence>
<dbReference type="PANTHER" id="PTHR30086:SF20">
    <property type="entry name" value="ARGININE EXPORTER PROTEIN ARGO-RELATED"/>
    <property type="match status" value="1"/>
</dbReference>
<evidence type="ECO:0000256" key="6">
    <source>
        <dbReference type="SAM" id="Phobius"/>
    </source>
</evidence>
<feature type="transmembrane region" description="Helical" evidence="6">
    <location>
        <begin position="112"/>
        <end position="137"/>
    </location>
</feature>
<accession>A0A7H9AS10</accession>
<reference evidence="7 8" key="1">
    <citation type="journal article" date="2006" name="Int. J. Syst. Evol. Microbiol.">
        <title>Costertonia aggregata gen. nov., sp. nov., a mesophilic marine bacterium of the family Flavobacteriaceae, isolated from a mature biofilm.</title>
        <authorList>
            <person name="Kwon K.K."/>
            <person name="Lee Y.K."/>
            <person name="Lee H.K."/>
        </authorList>
    </citation>
    <scope>NUCLEOTIDE SEQUENCE [LARGE SCALE GENOMIC DNA]</scope>
    <source>
        <strain evidence="7 8">KCCM 42265</strain>
    </source>
</reference>
<dbReference type="InterPro" id="IPR001123">
    <property type="entry name" value="LeuE-type"/>
</dbReference>
<feature type="transmembrane region" description="Helical" evidence="6">
    <location>
        <begin position="149"/>
        <end position="174"/>
    </location>
</feature>
<keyword evidence="8" id="KW-1185">Reference proteome</keyword>
<feature type="transmembrane region" description="Helical" evidence="6">
    <location>
        <begin position="41"/>
        <end position="64"/>
    </location>
</feature>
<comment type="subcellular location">
    <subcellularLocation>
        <location evidence="1">Cell membrane</location>
        <topology evidence="1">Multi-pass membrane protein</topology>
    </subcellularLocation>
</comment>
<evidence type="ECO:0000256" key="1">
    <source>
        <dbReference type="ARBA" id="ARBA00004651"/>
    </source>
</evidence>
<dbReference type="EMBL" id="CP058595">
    <property type="protein sequence ID" value="QLG46281.1"/>
    <property type="molecule type" value="Genomic_DNA"/>
</dbReference>
<dbReference type="RefSeq" id="WP_179242561.1">
    <property type="nucleotide sequence ID" value="NZ_CP058595.1"/>
</dbReference>
<dbReference type="PANTHER" id="PTHR30086">
    <property type="entry name" value="ARGININE EXPORTER PROTEIN ARGO"/>
    <property type="match status" value="1"/>
</dbReference>
<proteinExistence type="predicted"/>
<dbReference type="GO" id="GO:0015171">
    <property type="term" value="F:amino acid transmembrane transporter activity"/>
    <property type="evidence" value="ECO:0007669"/>
    <property type="project" value="TreeGrafter"/>
</dbReference>
<dbReference type="PIRSF" id="PIRSF006324">
    <property type="entry name" value="LeuE"/>
    <property type="match status" value="1"/>
</dbReference>
<dbReference type="Pfam" id="PF01810">
    <property type="entry name" value="LysE"/>
    <property type="match status" value="1"/>
</dbReference>